<reference evidence="1 2" key="1">
    <citation type="journal article" date="2019" name="PLoS Biol.">
        <title>Sex chromosomes control vertical transmission of feminizing Wolbachia symbionts in an isopod.</title>
        <authorList>
            <person name="Becking T."/>
            <person name="Chebbi M.A."/>
            <person name="Giraud I."/>
            <person name="Moumen B."/>
            <person name="Laverre T."/>
            <person name="Caubet Y."/>
            <person name="Peccoud J."/>
            <person name="Gilbert C."/>
            <person name="Cordaux R."/>
        </authorList>
    </citation>
    <scope>NUCLEOTIDE SEQUENCE [LARGE SCALE GENOMIC DNA]</scope>
    <source>
        <strain evidence="1">ANa2</strain>
        <tissue evidence="1">Whole body excluding digestive tract and cuticle</tissue>
    </source>
</reference>
<name>A0A5N5TEK3_9CRUS</name>
<accession>A0A5N5TEK3</accession>
<proteinExistence type="predicted"/>
<keyword evidence="2" id="KW-1185">Reference proteome</keyword>
<dbReference type="OrthoDB" id="8063823at2759"/>
<sequence length="397" mass="45031">MEIPVVKGDDIYKYLGVKIGRKGPTWLIGGELRDSLQKVAGAALKPQQKMYKKYLNKKYLPPKYYYQLVHQRVIVMTLRSMEKCIRSTVRRILHLPHDTPTPMFHEHPSAGGLAVPELEKVVPALLAGFKSRMEARGGFWNEVANAIKIPHCNRVRRVKVTDFCDGKGLGEASKQPACYKWLFDGSRLMSGSTFIEAVKIRHGLVATKEKSSRGNRAQQMVNLTCDLGCRKIETLGHILQECPHTAHLRNERHDQVNLLLKTALEKKGYTSILEPTIATAAGIRRPDIVCWKADSAHVIDTTICADAHAARMEDVFQRKVDYYRNEDINTWVRRQSGTGAVATDALVMNWRGDPCRHSHKLLARLRLLDTIKLMEVRSLEYSVRIARFFKQAAGHWG</sequence>
<protein>
    <submittedName>
        <fullName evidence="1">Retrovirus-related Pol polyprotein from type-2 retrotransposable element R2DM</fullName>
    </submittedName>
</protein>
<dbReference type="Proteomes" id="UP000326759">
    <property type="component" value="Unassembled WGS sequence"/>
</dbReference>
<gene>
    <name evidence="1" type="primary">pol</name>
    <name evidence="1" type="ORF">Anas_11298</name>
</gene>
<dbReference type="EMBL" id="SEYY01002994">
    <property type="protein sequence ID" value="KAB7504508.1"/>
    <property type="molecule type" value="Genomic_DNA"/>
</dbReference>
<evidence type="ECO:0000313" key="2">
    <source>
        <dbReference type="Proteomes" id="UP000326759"/>
    </source>
</evidence>
<organism evidence="1 2">
    <name type="scientific">Armadillidium nasatum</name>
    <dbReference type="NCBI Taxonomy" id="96803"/>
    <lineage>
        <taxon>Eukaryota</taxon>
        <taxon>Metazoa</taxon>
        <taxon>Ecdysozoa</taxon>
        <taxon>Arthropoda</taxon>
        <taxon>Crustacea</taxon>
        <taxon>Multicrustacea</taxon>
        <taxon>Malacostraca</taxon>
        <taxon>Eumalacostraca</taxon>
        <taxon>Peracarida</taxon>
        <taxon>Isopoda</taxon>
        <taxon>Oniscidea</taxon>
        <taxon>Crinocheta</taxon>
        <taxon>Armadillidiidae</taxon>
        <taxon>Armadillidium</taxon>
    </lineage>
</organism>
<dbReference type="AlphaFoldDB" id="A0A5N5TEK3"/>
<comment type="caution">
    <text evidence="1">The sequence shown here is derived from an EMBL/GenBank/DDBJ whole genome shotgun (WGS) entry which is preliminary data.</text>
</comment>
<evidence type="ECO:0000313" key="1">
    <source>
        <dbReference type="EMBL" id="KAB7504508.1"/>
    </source>
</evidence>